<reference evidence="11" key="1">
    <citation type="submission" date="2021-01" db="EMBL/GenBank/DDBJ databases">
        <authorList>
            <person name="Corre E."/>
            <person name="Pelletier E."/>
            <person name="Niang G."/>
            <person name="Scheremetjew M."/>
            <person name="Finn R."/>
            <person name="Kale V."/>
            <person name="Holt S."/>
            <person name="Cochrane G."/>
            <person name="Meng A."/>
            <person name="Brown T."/>
            <person name="Cohen L."/>
        </authorList>
    </citation>
    <scope>NUCLEOTIDE SEQUENCE</scope>
    <source>
        <strain evidence="11">CCAP1064/1</strain>
    </source>
</reference>
<dbReference type="AlphaFoldDB" id="A0A7S0GJ82"/>
<organism evidence="11">
    <name type="scientific">Proboscia inermis</name>
    <dbReference type="NCBI Taxonomy" id="420281"/>
    <lineage>
        <taxon>Eukaryota</taxon>
        <taxon>Sar</taxon>
        <taxon>Stramenopiles</taxon>
        <taxon>Ochrophyta</taxon>
        <taxon>Bacillariophyta</taxon>
        <taxon>Coscinodiscophyceae</taxon>
        <taxon>Rhizosoleniophycidae</taxon>
        <taxon>Rhizosoleniales</taxon>
        <taxon>Rhizosoleniaceae</taxon>
        <taxon>Proboscia</taxon>
    </lineage>
</organism>
<evidence type="ECO:0008006" key="12">
    <source>
        <dbReference type="Google" id="ProtNLM"/>
    </source>
</evidence>
<proteinExistence type="inferred from homology"/>
<evidence type="ECO:0000256" key="3">
    <source>
        <dbReference type="ARBA" id="ARBA00022448"/>
    </source>
</evidence>
<dbReference type="Gene3D" id="1.50.40.10">
    <property type="entry name" value="Mitochondrial carrier domain"/>
    <property type="match status" value="1"/>
</dbReference>
<dbReference type="Pfam" id="PF00153">
    <property type="entry name" value="Mito_carr"/>
    <property type="match status" value="1"/>
</dbReference>
<keyword evidence="5" id="KW-0677">Repeat</keyword>
<feature type="repeat" description="Solcar" evidence="9">
    <location>
        <begin position="61"/>
        <end position="151"/>
    </location>
</feature>
<evidence type="ECO:0000256" key="7">
    <source>
        <dbReference type="ARBA" id="ARBA00023128"/>
    </source>
</evidence>
<name>A0A7S0GJ82_9STRA</name>
<evidence type="ECO:0000256" key="8">
    <source>
        <dbReference type="ARBA" id="ARBA00023136"/>
    </source>
</evidence>
<gene>
    <name evidence="11" type="ORF">PINE0816_LOCUS23809</name>
</gene>
<keyword evidence="8 9" id="KW-0472">Membrane</keyword>
<protein>
    <recommendedName>
        <fullName evidence="12">ADP,ATP carrier protein</fullName>
    </recommendedName>
</protein>
<evidence type="ECO:0000256" key="9">
    <source>
        <dbReference type="PROSITE-ProRule" id="PRU00282"/>
    </source>
</evidence>
<dbReference type="PROSITE" id="PS50920">
    <property type="entry name" value="SOLCAR"/>
    <property type="match status" value="1"/>
</dbReference>
<dbReference type="SUPFAM" id="SSF103506">
    <property type="entry name" value="Mitochondrial carrier"/>
    <property type="match status" value="1"/>
</dbReference>
<accession>A0A7S0GJ82</accession>
<evidence type="ECO:0000256" key="2">
    <source>
        <dbReference type="ARBA" id="ARBA00006375"/>
    </source>
</evidence>
<dbReference type="InterPro" id="IPR018108">
    <property type="entry name" value="MCP_transmembrane"/>
</dbReference>
<dbReference type="GO" id="GO:0031966">
    <property type="term" value="C:mitochondrial membrane"/>
    <property type="evidence" value="ECO:0007669"/>
    <property type="project" value="UniProtKB-SubCell"/>
</dbReference>
<comment type="subcellular location">
    <subcellularLocation>
        <location evidence="1">Mitochondrion membrane</location>
        <topology evidence="1">Multi-pass membrane protein</topology>
    </subcellularLocation>
</comment>
<keyword evidence="6" id="KW-1133">Transmembrane helix</keyword>
<evidence type="ECO:0000256" key="1">
    <source>
        <dbReference type="ARBA" id="ARBA00004225"/>
    </source>
</evidence>
<dbReference type="InterPro" id="IPR050567">
    <property type="entry name" value="Mitochondrial_Carrier"/>
</dbReference>
<evidence type="ECO:0000313" key="11">
    <source>
        <dbReference type="EMBL" id="CAD8427643.1"/>
    </source>
</evidence>
<evidence type="ECO:0000256" key="10">
    <source>
        <dbReference type="RuleBase" id="RU000488"/>
    </source>
</evidence>
<keyword evidence="4 9" id="KW-0812">Transmembrane</keyword>
<dbReference type="EMBL" id="HBEL01052062">
    <property type="protein sequence ID" value="CAD8427643.1"/>
    <property type="molecule type" value="Transcribed_RNA"/>
</dbReference>
<comment type="similarity">
    <text evidence="2 10">Belongs to the mitochondrial carrier (TC 2.A.29) family.</text>
</comment>
<keyword evidence="3 10" id="KW-0813">Transport</keyword>
<sequence length="152" mass="16460">MSSTSIFIETSRTSNSPLRLFYRGHLANLGREGVFTMVYLGLYDRLRVAAVAGGSGDNSDVSLLHVAAISSLTGGLAWVASYPFDTIKSVTQGSSFHDNKNHGSVTFKKAFGDIRNRGGYRAFYKGCGASTGRAILVTSTRMIVYESVLAWF</sequence>
<keyword evidence="7" id="KW-0496">Mitochondrion</keyword>
<evidence type="ECO:0000256" key="5">
    <source>
        <dbReference type="ARBA" id="ARBA00022737"/>
    </source>
</evidence>
<evidence type="ECO:0000256" key="4">
    <source>
        <dbReference type="ARBA" id="ARBA00022692"/>
    </source>
</evidence>
<dbReference type="PANTHER" id="PTHR45624">
    <property type="entry name" value="MITOCHONDRIAL BASIC AMINO ACIDS TRANSPORTER-RELATED"/>
    <property type="match status" value="1"/>
</dbReference>
<dbReference type="InterPro" id="IPR023395">
    <property type="entry name" value="MCP_dom_sf"/>
</dbReference>
<dbReference type="GO" id="GO:0022857">
    <property type="term" value="F:transmembrane transporter activity"/>
    <property type="evidence" value="ECO:0007669"/>
    <property type="project" value="TreeGrafter"/>
</dbReference>
<evidence type="ECO:0000256" key="6">
    <source>
        <dbReference type="ARBA" id="ARBA00022989"/>
    </source>
</evidence>